<evidence type="ECO:0000313" key="4">
    <source>
        <dbReference type="EMBL" id="SHG25063.1"/>
    </source>
</evidence>
<gene>
    <name evidence="4" type="ORF">SAMN05444351_1976</name>
</gene>
<reference evidence="4 5" key="1">
    <citation type="submission" date="2016-11" db="EMBL/GenBank/DDBJ databases">
        <authorList>
            <person name="Jaros S."/>
            <person name="Januszkiewicz K."/>
            <person name="Wedrychowicz H."/>
        </authorList>
    </citation>
    <scope>NUCLEOTIDE SEQUENCE [LARGE SCALE GENOMIC DNA]</scope>
    <source>
        <strain evidence="4 5">DSM 45408</strain>
    </source>
</reference>
<feature type="compositionally biased region" description="Basic and acidic residues" evidence="2">
    <location>
        <begin position="339"/>
        <end position="348"/>
    </location>
</feature>
<dbReference type="EMBL" id="FQVX01000002">
    <property type="protein sequence ID" value="SHG25063.1"/>
    <property type="molecule type" value="Genomic_DNA"/>
</dbReference>
<feature type="region of interest" description="Disordered" evidence="2">
    <location>
        <begin position="321"/>
        <end position="348"/>
    </location>
</feature>
<dbReference type="AlphaFoldDB" id="A0A1M5IB96"/>
<evidence type="ECO:0000313" key="5">
    <source>
        <dbReference type="Proteomes" id="UP000184471"/>
    </source>
</evidence>
<proteinExistence type="predicted"/>
<dbReference type="PANTHER" id="PTHR43364">
    <property type="entry name" value="NADH-SPECIFIC METHYLGLYOXAL REDUCTASE-RELATED"/>
    <property type="match status" value="1"/>
</dbReference>
<dbReference type="InterPro" id="IPR050523">
    <property type="entry name" value="AKR_Detox_Biosynth"/>
</dbReference>
<organism evidence="4 5">
    <name type="scientific">Geodermatophilus nigrescens</name>
    <dbReference type="NCBI Taxonomy" id="1070870"/>
    <lineage>
        <taxon>Bacteria</taxon>
        <taxon>Bacillati</taxon>
        <taxon>Actinomycetota</taxon>
        <taxon>Actinomycetes</taxon>
        <taxon>Geodermatophilales</taxon>
        <taxon>Geodermatophilaceae</taxon>
        <taxon>Geodermatophilus</taxon>
    </lineage>
</organism>
<dbReference type="PANTHER" id="PTHR43364:SF4">
    <property type="entry name" value="NAD(P)-LINKED OXIDOREDUCTASE SUPERFAMILY PROTEIN"/>
    <property type="match status" value="1"/>
</dbReference>
<dbReference type="InterPro" id="IPR023210">
    <property type="entry name" value="NADP_OxRdtase_dom"/>
</dbReference>
<dbReference type="STRING" id="1070870.SAMN05444351_1976"/>
<keyword evidence="5" id="KW-1185">Reference proteome</keyword>
<evidence type="ECO:0000256" key="1">
    <source>
        <dbReference type="ARBA" id="ARBA00023002"/>
    </source>
</evidence>
<feature type="domain" description="NADP-dependent oxidoreductase" evidence="3">
    <location>
        <begin position="22"/>
        <end position="325"/>
    </location>
</feature>
<dbReference type="Gene3D" id="3.20.20.100">
    <property type="entry name" value="NADP-dependent oxidoreductase domain"/>
    <property type="match status" value="1"/>
</dbReference>
<name>A0A1M5IB96_9ACTN</name>
<evidence type="ECO:0000256" key="2">
    <source>
        <dbReference type="SAM" id="MobiDB-lite"/>
    </source>
</evidence>
<protein>
    <submittedName>
        <fullName evidence="4">Predicted oxidoreductase</fullName>
    </submittedName>
</protein>
<dbReference type="Pfam" id="PF00248">
    <property type="entry name" value="Aldo_ket_red"/>
    <property type="match status" value="1"/>
</dbReference>
<sequence>MWLAGEVELRTLGRSGCAVSALALGTMTFGAETDEAGAHEQLDVFTEAGGTLVDTADVYSAGASEEIVGRWLAARPADVRDRVVLATKGRFPMGEDANALGTSRRHLRRALDDSLSRLGVDHVDLYQLHAWDPLTPLEETLRFLDDAVRAGKVGYPGLSNFTGWQVQRAVDVAEREHLAVPVTLQPSYSLLVRGIEAEIVPACRYNGLGLLPWGPLGGGWLSGKYTRDQRPEGATRLGEDPGRGMEAYDRVAARARTWDVLEAVQDVAEARGATMPQVALAWLLARPAVSSVILGARTTDQLRGNLGAAGLALSAEETARLDAVSDPAEPDYPYGEVGTEQRSRDLAG</sequence>
<keyword evidence="1" id="KW-0560">Oxidoreductase</keyword>
<dbReference type="Proteomes" id="UP000184471">
    <property type="component" value="Unassembled WGS sequence"/>
</dbReference>
<dbReference type="SUPFAM" id="SSF51430">
    <property type="entry name" value="NAD(P)-linked oxidoreductase"/>
    <property type="match status" value="1"/>
</dbReference>
<dbReference type="FunFam" id="3.20.20.100:FF:000004">
    <property type="entry name" value="Oxidoreductase, aldo/keto reductase"/>
    <property type="match status" value="1"/>
</dbReference>
<dbReference type="GO" id="GO:0005829">
    <property type="term" value="C:cytosol"/>
    <property type="evidence" value="ECO:0007669"/>
    <property type="project" value="TreeGrafter"/>
</dbReference>
<accession>A0A1M5IB96</accession>
<evidence type="ECO:0000259" key="3">
    <source>
        <dbReference type="Pfam" id="PF00248"/>
    </source>
</evidence>
<dbReference type="GO" id="GO:0016491">
    <property type="term" value="F:oxidoreductase activity"/>
    <property type="evidence" value="ECO:0007669"/>
    <property type="project" value="UniProtKB-KW"/>
</dbReference>
<dbReference type="InterPro" id="IPR036812">
    <property type="entry name" value="NAD(P)_OxRdtase_dom_sf"/>
</dbReference>